<accession>A0A4U1L9R3</accession>
<evidence type="ECO:0000313" key="1">
    <source>
        <dbReference type="EMBL" id="TKD53323.1"/>
    </source>
</evidence>
<dbReference type="Proteomes" id="UP000309138">
    <property type="component" value="Unassembled WGS sequence"/>
</dbReference>
<gene>
    <name evidence="1" type="ORF">FBR43_03100</name>
</gene>
<name>A0A4U1L9R3_9SPHN</name>
<sequence length="171" mass="19325">MRQTAKAQRACEAAQFVQVGVVDRLPGYQSIKIVGKARCHRHHRGIAEQRGHASERRTAIEPWRKRFAKGILIVGTWKVGRVSGCIDAGIGQQRHIRRRGGRPPGDQPEIRIVGHTRNRAAARTHQRAHTIVPCRNVVADRYEQSGRVGHMRSCHAEIDRPFDGHMICIEE</sequence>
<organism evidence="1 2">
    <name type="scientific">Sphingomonas baiyangensis</name>
    <dbReference type="NCBI Taxonomy" id="2572576"/>
    <lineage>
        <taxon>Bacteria</taxon>
        <taxon>Pseudomonadati</taxon>
        <taxon>Pseudomonadota</taxon>
        <taxon>Alphaproteobacteria</taxon>
        <taxon>Sphingomonadales</taxon>
        <taxon>Sphingomonadaceae</taxon>
        <taxon>Sphingomonas</taxon>
    </lineage>
</organism>
<protein>
    <submittedName>
        <fullName evidence="1">Uncharacterized protein</fullName>
    </submittedName>
</protein>
<dbReference type="AlphaFoldDB" id="A0A4U1L9R3"/>
<dbReference type="RefSeq" id="WP_136941741.1">
    <property type="nucleotide sequence ID" value="NZ_SWKR01000001.1"/>
</dbReference>
<reference evidence="1 2" key="1">
    <citation type="submission" date="2019-04" db="EMBL/GenBank/DDBJ databases">
        <authorList>
            <person name="Yang Y."/>
            <person name="Wei D."/>
        </authorList>
    </citation>
    <scope>NUCLEOTIDE SEQUENCE [LARGE SCALE GENOMIC DNA]</scope>
    <source>
        <strain evidence="1 2">L-1-4w-11</strain>
    </source>
</reference>
<keyword evidence="2" id="KW-1185">Reference proteome</keyword>
<proteinExistence type="predicted"/>
<dbReference type="EMBL" id="SWKR01000001">
    <property type="protein sequence ID" value="TKD53323.1"/>
    <property type="molecule type" value="Genomic_DNA"/>
</dbReference>
<evidence type="ECO:0000313" key="2">
    <source>
        <dbReference type="Proteomes" id="UP000309138"/>
    </source>
</evidence>
<comment type="caution">
    <text evidence="1">The sequence shown here is derived from an EMBL/GenBank/DDBJ whole genome shotgun (WGS) entry which is preliminary data.</text>
</comment>